<feature type="transmembrane region" description="Helical" evidence="2">
    <location>
        <begin position="39"/>
        <end position="59"/>
    </location>
</feature>
<keyword evidence="2" id="KW-1133">Transmembrane helix</keyword>
<protein>
    <submittedName>
        <fullName evidence="4">Sensor histidine kinase</fullName>
    </submittedName>
</protein>
<keyword evidence="4" id="KW-0418">Kinase</keyword>
<dbReference type="Pfam" id="PF02518">
    <property type="entry name" value="HATPase_c"/>
    <property type="match status" value="1"/>
</dbReference>
<dbReference type="SMART" id="SM00387">
    <property type="entry name" value="HATPase_c"/>
    <property type="match status" value="1"/>
</dbReference>
<evidence type="ECO:0000256" key="2">
    <source>
        <dbReference type="SAM" id="Phobius"/>
    </source>
</evidence>
<organism evidence="4 5">
    <name type="scientific">Rubrivivax rivuli</name>
    <dbReference type="NCBI Taxonomy" id="1862385"/>
    <lineage>
        <taxon>Bacteria</taxon>
        <taxon>Pseudomonadati</taxon>
        <taxon>Pseudomonadota</taxon>
        <taxon>Betaproteobacteria</taxon>
        <taxon>Burkholderiales</taxon>
        <taxon>Sphaerotilaceae</taxon>
        <taxon>Rubrivivax</taxon>
    </lineage>
</organism>
<dbReference type="InterPro" id="IPR010559">
    <property type="entry name" value="Sig_transdc_His_kin_internal"/>
</dbReference>
<keyword evidence="5" id="KW-1185">Reference proteome</keyword>
<dbReference type="RefSeq" id="WP_128230030.1">
    <property type="nucleotide sequence ID" value="NZ_SACR01000005.1"/>
</dbReference>
<gene>
    <name evidence="4" type="ORF">EOE66_17640</name>
</gene>
<dbReference type="OrthoDB" id="2514702at2"/>
<dbReference type="Proteomes" id="UP000285575">
    <property type="component" value="Unassembled WGS sequence"/>
</dbReference>
<dbReference type="InterPro" id="IPR003594">
    <property type="entry name" value="HATPase_dom"/>
</dbReference>
<name>A0A437RCI2_9BURK</name>
<dbReference type="EMBL" id="SACR01000005">
    <property type="protein sequence ID" value="RVU44485.1"/>
    <property type="molecule type" value="Genomic_DNA"/>
</dbReference>
<accession>A0A437RCI2</accession>
<keyword evidence="2" id="KW-0812">Transmembrane</keyword>
<sequence length="400" mass="42611">MPTTEPPRVTPTAPTAPTAPATAVQVALHRLRKEGPRTALILAGLSLGIALFLTALDGRGFWPKLIYSACIGITCTAIVDGTRVAWCWVVDRIRTARGQPLDEPHAVNGWRGVVPGGLLAVLLGPSSGMWLGDQFTGLHSPSLLNFGPSSRITLVITLLATIFTMVFIGTLERLSSARAQAEAAQRQAAENQLRLLQSQLEPHMLFNTLANLRVLIGLDPQRAQAMLDRLIGFLRATLAASRQALHPLAEEFRHTDDYLALMAVRMGPRLQVNLQLPPELAALPLPPLLLQPLVENAIKHGLEPKVDGGRLDVSARREAGPQGAQLVLQVRDTGVGLGHAPDTAAPGSGFGLEQVRTRLRTLYGAAASLTLSPAVDAEGGALVTLVLPIPNPETLGSPDR</sequence>
<comment type="caution">
    <text evidence="4">The sequence shown here is derived from an EMBL/GenBank/DDBJ whole genome shotgun (WGS) entry which is preliminary data.</text>
</comment>
<keyword evidence="1" id="KW-0175">Coiled coil</keyword>
<dbReference type="PANTHER" id="PTHR34220:SF9">
    <property type="entry name" value="SIGNAL TRANSDUCTION HISTIDINE KINASE INTERNAL REGION DOMAIN-CONTAINING PROTEIN"/>
    <property type="match status" value="1"/>
</dbReference>
<feature type="transmembrane region" description="Helical" evidence="2">
    <location>
        <begin position="152"/>
        <end position="171"/>
    </location>
</feature>
<evidence type="ECO:0000259" key="3">
    <source>
        <dbReference type="SMART" id="SM00387"/>
    </source>
</evidence>
<evidence type="ECO:0000313" key="5">
    <source>
        <dbReference type="Proteomes" id="UP000285575"/>
    </source>
</evidence>
<dbReference type="Pfam" id="PF06580">
    <property type="entry name" value="His_kinase"/>
    <property type="match status" value="1"/>
</dbReference>
<dbReference type="SUPFAM" id="SSF55874">
    <property type="entry name" value="ATPase domain of HSP90 chaperone/DNA topoisomerase II/histidine kinase"/>
    <property type="match status" value="1"/>
</dbReference>
<dbReference type="AlphaFoldDB" id="A0A437RCI2"/>
<feature type="coiled-coil region" evidence="1">
    <location>
        <begin position="171"/>
        <end position="199"/>
    </location>
</feature>
<feature type="domain" description="Histidine kinase/HSP90-like ATPase" evidence="3">
    <location>
        <begin position="285"/>
        <end position="391"/>
    </location>
</feature>
<dbReference type="InterPro" id="IPR036890">
    <property type="entry name" value="HATPase_C_sf"/>
</dbReference>
<dbReference type="InterPro" id="IPR050640">
    <property type="entry name" value="Bact_2-comp_sensor_kinase"/>
</dbReference>
<feature type="transmembrane region" description="Helical" evidence="2">
    <location>
        <begin position="65"/>
        <end position="89"/>
    </location>
</feature>
<evidence type="ECO:0000313" key="4">
    <source>
        <dbReference type="EMBL" id="RVU44485.1"/>
    </source>
</evidence>
<dbReference type="PANTHER" id="PTHR34220">
    <property type="entry name" value="SENSOR HISTIDINE KINASE YPDA"/>
    <property type="match status" value="1"/>
</dbReference>
<feature type="transmembrane region" description="Helical" evidence="2">
    <location>
        <begin position="110"/>
        <end position="132"/>
    </location>
</feature>
<dbReference type="GO" id="GO:0016020">
    <property type="term" value="C:membrane"/>
    <property type="evidence" value="ECO:0007669"/>
    <property type="project" value="InterPro"/>
</dbReference>
<keyword evidence="4" id="KW-0808">Transferase</keyword>
<keyword evidence="2" id="KW-0472">Membrane</keyword>
<reference evidence="4 5" key="1">
    <citation type="submission" date="2019-01" db="EMBL/GenBank/DDBJ databases">
        <authorList>
            <person name="Chen W.-M."/>
        </authorList>
    </citation>
    <scope>NUCLEOTIDE SEQUENCE [LARGE SCALE GENOMIC DNA]</scope>
    <source>
        <strain evidence="4 5">KYPY4</strain>
    </source>
</reference>
<evidence type="ECO:0000256" key="1">
    <source>
        <dbReference type="SAM" id="Coils"/>
    </source>
</evidence>
<dbReference type="GO" id="GO:0000155">
    <property type="term" value="F:phosphorelay sensor kinase activity"/>
    <property type="evidence" value="ECO:0007669"/>
    <property type="project" value="InterPro"/>
</dbReference>
<proteinExistence type="predicted"/>
<dbReference type="Gene3D" id="3.30.565.10">
    <property type="entry name" value="Histidine kinase-like ATPase, C-terminal domain"/>
    <property type="match status" value="1"/>
</dbReference>